<dbReference type="GO" id="GO:0060271">
    <property type="term" value="P:cilium assembly"/>
    <property type="evidence" value="ECO:0007669"/>
    <property type="project" value="TreeGrafter"/>
</dbReference>
<reference evidence="2 3" key="1">
    <citation type="journal article" date="2023" name="bioRxiv">
        <title>Conserved and derived expression patterns and positive selection on dental genes reveal complex evolutionary context of ever-growing rodent molars.</title>
        <authorList>
            <person name="Calamari Z.T."/>
            <person name="Song A."/>
            <person name="Cohen E."/>
            <person name="Akter M."/>
            <person name="Roy R.D."/>
            <person name="Hallikas O."/>
            <person name="Christensen M.M."/>
            <person name="Li P."/>
            <person name="Marangoni P."/>
            <person name="Jernvall J."/>
            <person name="Klein O.D."/>
        </authorList>
    </citation>
    <scope>NUCLEOTIDE SEQUENCE [LARGE SCALE GENOMIC DNA]</scope>
    <source>
        <strain evidence="2">V071</strain>
    </source>
</reference>
<sequence>MDDRTSMEQLFYAYELLDKAITAMNWNCMLTTLSDGSSVLDHCYVKARNSSSPKSSRRGGVFEFVSEAATLREHVWSLLEGKSMTIMTGDMASDSGHNIGAVTEGCIWIYKVEAKKGKLTVINKIKKNKLSKASYLMQKALLLFEKDTGCTTSRNLLMEAYALIEKIEAEQNALYSHQKFLESSKTKKSRIPPPPILLTRTHRSVTLKPAPFFSDTKLPRTPLRVSVPVALLRADSDLKVEQGLPWNWRAVERVVPPRASTGHKATGHGNLKAVLFDVVLQYNPIFGYLQGILHAEPLKSSTSKEDPPKQPGESPSYPTWLDASEVVGERATHTPPAEVSWYCILGCKAEGSYGKVRLNNNHLPNSGEAIPADGRSTFEVKGLETNERYVFAIAAYSSSGKLIGDAVGETTKPILIYPPLSAVTARMYLTQVAYQIGDYELAKKVFSPVWDYFVASPLQDDQSNAFVGQEMIRDVLFSVDIQETVKARGGDLETVRGGHC</sequence>
<keyword evidence="3" id="KW-1185">Reference proteome</keyword>
<protein>
    <recommendedName>
        <fullName evidence="4">Fibronectin type-III domain-containing protein</fullName>
    </recommendedName>
</protein>
<name>A0AAW0JFR5_MYOGA</name>
<proteinExistence type="predicted"/>
<evidence type="ECO:0000313" key="2">
    <source>
        <dbReference type="EMBL" id="KAK7824936.1"/>
    </source>
</evidence>
<dbReference type="PANTHER" id="PTHR33487:SF1">
    <property type="entry name" value="CILIA- AND FLAGELLA-ASSOCIATED PROTEIN 54"/>
    <property type="match status" value="1"/>
</dbReference>
<dbReference type="PANTHER" id="PTHR33487">
    <property type="entry name" value="CILIA- AND FLAGELLA-ASSOCIATED PROTEIN 54"/>
    <property type="match status" value="1"/>
</dbReference>
<accession>A0AAW0JFR5</accession>
<comment type="caution">
    <text evidence="2">The sequence shown here is derived from an EMBL/GenBank/DDBJ whole genome shotgun (WGS) entry which is preliminary data.</text>
</comment>
<feature type="region of interest" description="Disordered" evidence="1">
    <location>
        <begin position="299"/>
        <end position="319"/>
    </location>
</feature>
<dbReference type="EMBL" id="JBBHLL010000043">
    <property type="protein sequence ID" value="KAK7824936.1"/>
    <property type="molecule type" value="Genomic_DNA"/>
</dbReference>
<evidence type="ECO:0000256" key="1">
    <source>
        <dbReference type="SAM" id="MobiDB-lite"/>
    </source>
</evidence>
<dbReference type="AlphaFoldDB" id="A0AAW0JFR5"/>
<gene>
    <name evidence="2" type="ORF">U0070_014142</name>
</gene>
<organism evidence="2 3">
    <name type="scientific">Myodes glareolus</name>
    <name type="common">Bank vole</name>
    <name type="synonym">Clethrionomys glareolus</name>
    <dbReference type="NCBI Taxonomy" id="447135"/>
    <lineage>
        <taxon>Eukaryota</taxon>
        <taxon>Metazoa</taxon>
        <taxon>Chordata</taxon>
        <taxon>Craniata</taxon>
        <taxon>Vertebrata</taxon>
        <taxon>Euteleostomi</taxon>
        <taxon>Mammalia</taxon>
        <taxon>Eutheria</taxon>
        <taxon>Euarchontoglires</taxon>
        <taxon>Glires</taxon>
        <taxon>Rodentia</taxon>
        <taxon>Myomorpha</taxon>
        <taxon>Muroidea</taxon>
        <taxon>Cricetidae</taxon>
        <taxon>Arvicolinae</taxon>
        <taxon>Myodes</taxon>
    </lineage>
</organism>
<dbReference type="Proteomes" id="UP001488838">
    <property type="component" value="Unassembled WGS sequence"/>
</dbReference>
<evidence type="ECO:0008006" key="4">
    <source>
        <dbReference type="Google" id="ProtNLM"/>
    </source>
</evidence>
<evidence type="ECO:0000313" key="3">
    <source>
        <dbReference type="Proteomes" id="UP001488838"/>
    </source>
</evidence>